<proteinExistence type="predicted"/>
<name>A0A5E4QNW1_9NEOP</name>
<keyword evidence="2" id="KW-1185">Reference proteome</keyword>
<accession>A0A5E4QNW1</accession>
<organism evidence="1 2">
    <name type="scientific">Leptidea sinapis</name>
    <dbReference type="NCBI Taxonomy" id="189913"/>
    <lineage>
        <taxon>Eukaryota</taxon>
        <taxon>Metazoa</taxon>
        <taxon>Ecdysozoa</taxon>
        <taxon>Arthropoda</taxon>
        <taxon>Hexapoda</taxon>
        <taxon>Insecta</taxon>
        <taxon>Pterygota</taxon>
        <taxon>Neoptera</taxon>
        <taxon>Endopterygota</taxon>
        <taxon>Lepidoptera</taxon>
        <taxon>Glossata</taxon>
        <taxon>Ditrysia</taxon>
        <taxon>Papilionoidea</taxon>
        <taxon>Pieridae</taxon>
        <taxon>Dismorphiinae</taxon>
        <taxon>Leptidea</taxon>
    </lineage>
</organism>
<evidence type="ECO:0000313" key="1">
    <source>
        <dbReference type="EMBL" id="VVC99684.1"/>
    </source>
</evidence>
<protein>
    <submittedName>
        <fullName evidence="1">Uncharacterized protein</fullName>
    </submittedName>
</protein>
<gene>
    <name evidence="1" type="ORF">LSINAPIS_LOCUS10511</name>
</gene>
<dbReference type="AlphaFoldDB" id="A0A5E4QNW1"/>
<dbReference type="Proteomes" id="UP000324832">
    <property type="component" value="Unassembled WGS sequence"/>
</dbReference>
<reference evidence="1 2" key="1">
    <citation type="submission" date="2017-07" db="EMBL/GenBank/DDBJ databases">
        <authorList>
            <person name="Talla V."/>
            <person name="Backstrom N."/>
        </authorList>
    </citation>
    <scope>NUCLEOTIDE SEQUENCE [LARGE SCALE GENOMIC DNA]</scope>
</reference>
<dbReference type="EMBL" id="FZQP02004267">
    <property type="protein sequence ID" value="VVC99684.1"/>
    <property type="molecule type" value="Genomic_DNA"/>
</dbReference>
<evidence type="ECO:0000313" key="2">
    <source>
        <dbReference type="Proteomes" id="UP000324832"/>
    </source>
</evidence>
<sequence length="381" mass="44516">MSQFPHGLTKCYSIKFDVQGSVRLGEEVVETLSHIFGSKYNVISRRSFLPVEDDDYITSTVRLALLCTNVIFCQDDTKQFAEEYVIVQAKGVENILKSLLGDQFKRKVYENQLKLYLEYVRYILKSANNKLTEEGKDSLQNIWLDVIKKISAKFQELASIFVAQYHIESKQSMKDMNHKLILATVIIELKYLHRVCIGHGMCVKSFEYTTALYSILEQFAIMDEDKVRLFIRYLHEELYNMSFYTILSETTAHQLQIILNDMAYSSNVSPKNLLSTLQKVVAARIEFLRTNKDEKLSHDALLVHVILSDMDRMYSIAKPQQFHEFLTNFFQWKQKNINFSKDIKEVLNEIRNGMQQMDEDLRVKLINEVRVLLEMTVDGDY</sequence>